<dbReference type="InterPro" id="IPR032466">
    <property type="entry name" value="Metal_Hydrolase"/>
</dbReference>
<dbReference type="PANTHER" id="PTHR22642:SF2">
    <property type="entry name" value="PROTEIN LONG AFTER FAR-RED 3"/>
    <property type="match status" value="1"/>
</dbReference>
<dbReference type="SUPFAM" id="SSF51556">
    <property type="entry name" value="Metallo-dependent hydrolases"/>
    <property type="match status" value="1"/>
</dbReference>
<dbReference type="SUPFAM" id="SSF51338">
    <property type="entry name" value="Composite domain of metallo-dependent hydrolases"/>
    <property type="match status" value="1"/>
</dbReference>
<dbReference type="Gene3D" id="2.30.40.10">
    <property type="entry name" value="Urease, subunit C, domain 1"/>
    <property type="match status" value="1"/>
</dbReference>
<dbReference type="RefSeq" id="WP_301722898.1">
    <property type="nucleotide sequence ID" value="NZ_JAUJWV010000001.1"/>
</dbReference>
<gene>
    <name evidence="2" type="ORF">QWY14_04650</name>
</gene>
<dbReference type="Pfam" id="PF07969">
    <property type="entry name" value="Amidohydro_3"/>
    <property type="match status" value="1"/>
</dbReference>
<keyword evidence="2" id="KW-0378">Hydrolase</keyword>
<dbReference type="InterPro" id="IPR011059">
    <property type="entry name" value="Metal-dep_hydrolase_composite"/>
</dbReference>
<protein>
    <submittedName>
        <fullName evidence="2">Amidohydrolase</fullName>
        <ecNumber evidence="2">3.5.-.-</ecNumber>
    </submittedName>
</protein>
<keyword evidence="3" id="KW-1185">Reference proteome</keyword>
<evidence type="ECO:0000313" key="3">
    <source>
        <dbReference type="Proteomes" id="UP001172055"/>
    </source>
</evidence>
<dbReference type="Proteomes" id="UP001172055">
    <property type="component" value="Unassembled WGS sequence"/>
</dbReference>
<dbReference type="CDD" id="cd01300">
    <property type="entry name" value="YtcJ_like"/>
    <property type="match status" value="1"/>
</dbReference>
<name>A0ABT8MZJ1_9BACL</name>
<dbReference type="InterPro" id="IPR013108">
    <property type="entry name" value="Amidohydro_3"/>
</dbReference>
<reference evidence="2 3" key="1">
    <citation type="submission" date="2023-06" db="EMBL/GenBank/DDBJ databases">
        <title>Novel species in genus Planococcus.</title>
        <authorList>
            <person name="Ning S."/>
        </authorList>
    </citation>
    <scope>NUCLEOTIDE SEQUENCE [LARGE SCALE GENOMIC DNA]</scope>
    <source>
        <strain evidence="2 3">N028</strain>
    </source>
</reference>
<sequence>MKVLWHGGLIYTMSAESETVQAVLVEEGKISKLGTYDQLKNEADREVDLKGKVVYPGFVDSHMHMIGHGEKLLRVDLSKIESAEEMKERLHQATANIINNEWFIGEGWNENNFPDRKIFHRQELDEITEAPMLLKRICRHAILANSSALALAGITKDTPDPEGGVIVRDNDGEPTGYLLDAAQDMVFAKVPEVSVAYLTRALEMSVDNLLSLGLTGAHTEDMGYYGDYSRPLQAFKNVIKENRKFRANLLRAHSEFEKMMAGAEYGEPFIDPGAMKIFADGALGGRTALLSKPYNDDPSTSGVAIHGDLELKELVAMARKYDEAIAIHVIGDLGLEKALDAIEAHPVPEGKRDRLIHTVIVRKDLVERMQKLDVILDLQPSFVTSDFPWVVERLGEERMEWAYAWKKLLDSGLILAGGSDAPIEEVDPRLGIYAAVTRRNPYETHEGYLPEEKLSRFEAIQLYTSGSAAAICKEHERGLIKEGYDADFTIFDRDLFDGNEEQLLEAQVEMTVVAGDIMFQKAGAVMN</sequence>
<proteinExistence type="predicted"/>
<dbReference type="InterPro" id="IPR033932">
    <property type="entry name" value="YtcJ-like"/>
</dbReference>
<dbReference type="Gene3D" id="3.10.310.70">
    <property type="match status" value="1"/>
</dbReference>
<dbReference type="GO" id="GO:0016787">
    <property type="term" value="F:hydrolase activity"/>
    <property type="evidence" value="ECO:0007669"/>
    <property type="project" value="UniProtKB-KW"/>
</dbReference>
<evidence type="ECO:0000259" key="1">
    <source>
        <dbReference type="Pfam" id="PF07969"/>
    </source>
</evidence>
<dbReference type="EC" id="3.5.-.-" evidence="2"/>
<dbReference type="Gene3D" id="3.20.20.140">
    <property type="entry name" value="Metal-dependent hydrolases"/>
    <property type="match status" value="1"/>
</dbReference>
<evidence type="ECO:0000313" key="2">
    <source>
        <dbReference type="EMBL" id="MDN7241066.1"/>
    </source>
</evidence>
<dbReference type="PANTHER" id="PTHR22642">
    <property type="entry name" value="IMIDAZOLONEPROPIONASE"/>
    <property type="match status" value="1"/>
</dbReference>
<accession>A0ABT8MZJ1</accession>
<comment type="caution">
    <text evidence="2">The sequence shown here is derived from an EMBL/GenBank/DDBJ whole genome shotgun (WGS) entry which is preliminary data.</text>
</comment>
<dbReference type="EMBL" id="JAUJWV010000001">
    <property type="protein sequence ID" value="MDN7241066.1"/>
    <property type="molecule type" value="Genomic_DNA"/>
</dbReference>
<organism evidence="2 3">
    <name type="scientific">Planococcus shixiaomingii</name>
    <dbReference type="NCBI Taxonomy" id="3058393"/>
    <lineage>
        <taxon>Bacteria</taxon>
        <taxon>Bacillati</taxon>
        <taxon>Bacillota</taxon>
        <taxon>Bacilli</taxon>
        <taxon>Bacillales</taxon>
        <taxon>Caryophanaceae</taxon>
        <taxon>Planococcus</taxon>
    </lineage>
</organism>
<feature type="domain" description="Amidohydrolase 3" evidence="1">
    <location>
        <begin position="45"/>
        <end position="518"/>
    </location>
</feature>